<dbReference type="NCBIfam" id="TIGR00048">
    <property type="entry name" value="rRNA_mod_RlmN"/>
    <property type="match status" value="1"/>
</dbReference>
<dbReference type="PIRSF" id="PIRSF006004">
    <property type="entry name" value="CHP00048"/>
    <property type="match status" value="1"/>
</dbReference>
<comment type="subcellular location">
    <subcellularLocation>
        <location evidence="1 14">Cytoplasm</location>
    </subcellularLocation>
</comment>
<gene>
    <name evidence="14" type="primary">rlmN</name>
    <name evidence="16" type="ORF">SAMN02745150_00705</name>
</gene>
<evidence type="ECO:0000256" key="10">
    <source>
        <dbReference type="ARBA" id="ARBA00022723"/>
    </source>
</evidence>
<feature type="active site" description="S-methylcysteine intermediate" evidence="14">
    <location>
        <position position="343"/>
    </location>
</feature>
<protein>
    <recommendedName>
        <fullName evidence="14">Probable dual-specificity RNA methyltransferase RlmN</fullName>
        <ecNumber evidence="14">2.1.1.192</ecNumber>
    </recommendedName>
    <alternativeName>
        <fullName evidence="14">23S rRNA (adenine(2503)-C(2))-methyltransferase</fullName>
    </alternativeName>
    <alternativeName>
        <fullName evidence="14">23S rRNA m2A2503 methyltransferase</fullName>
    </alternativeName>
    <alternativeName>
        <fullName evidence="14">Ribosomal RNA large subunit methyltransferase N</fullName>
    </alternativeName>
    <alternativeName>
        <fullName evidence="14">tRNA (adenine(37)-C(2))-methyltransferase</fullName>
    </alternativeName>
    <alternativeName>
        <fullName evidence="14">tRNA m2A37 methyltransferase</fullName>
    </alternativeName>
</protein>
<dbReference type="InterPro" id="IPR058240">
    <property type="entry name" value="rSAM_sf"/>
</dbReference>
<dbReference type="HAMAP" id="MF_01849">
    <property type="entry name" value="RNA_methyltr_RlmN"/>
    <property type="match status" value="1"/>
</dbReference>
<evidence type="ECO:0000256" key="1">
    <source>
        <dbReference type="ARBA" id="ARBA00004496"/>
    </source>
</evidence>
<dbReference type="PANTHER" id="PTHR30544">
    <property type="entry name" value="23S RRNA METHYLTRANSFERASE"/>
    <property type="match status" value="1"/>
</dbReference>
<keyword evidence="9 14" id="KW-0819">tRNA processing</keyword>
<dbReference type="RefSeq" id="WP_092318685.1">
    <property type="nucleotide sequence ID" value="NZ_FOKY01000003.1"/>
</dbReference>
<comment type="function">
    <text evidence="14">Specifically methylates position 2 of adenine 2503 in 23S rRNA and position 2 of adenine 37 in tRNAs.</text>
</comment>
<evidence type="ECO:0000256" key="5">
    <source>
        <dbReference type="ARBA" id="ARBA00022552"/>
    </source>
</evidence>
<dbReference type="GO" id="GO:0030488">
    <property type="term" value="P:tRNA methylation"/>
    <property type="evidence" value="ECO:0007669"/>
    <property type="project" value="UniProtKB-UniRule"/>
</dbReference>
<feature type="binding site" evidence="14">
    <location>
        <position position="300"/>
    </location>
    <ligand>
        <name>S-adenosyl-L-methionine</name>
        <dbReference type="ChEBI" id="CHEBI:59789"/>
    </ligand>
</feature>
<feature type="binding site" evidence="14">
    <location>
        <position position="120"/>
    </location>
    <ligand>
        <name>[4Fe-4S] cluster</name>
        <dbReference type="ChEBI" id="CHEBI:49883"/>
        <note>4Fe-4S-S-AdoMet</note>
    </ligand>
</feature>
<proteinExistence type="inferred from homology"/>
<keyword evidence="6 14" id="KW-0489">Methyltransferase</keyword>
<evidence type="ECO:0000259" key="15">
    <source>
        <dbReference type="PROSITE" id="PS51918"/>
    </source>
</evidence>
<organism evidence="16 17">
    <name type="scientific">Brevinema andersonii</name>
    <dbReference type="NCBI Taxonomy" id="34097"/>
    <lineage>
        <taxon>Bacteria</taxon>
        <taxon>Pseudomonadati</taxon>
        <taxon>Spirochaetota</taxon>
        <taxon>Spirochaetia</taxon>
        <taxon>Brevinematales</taxon>
        <taxon>Brevinemataceae</taxon>
        <taxon>Brevinema</taxon>
    </lineage>
</organism>
<dbReference type="GO" id="GO:0070475">
    <property type="term" value="P:rRNA base methylation"/>
    <property type="evidence" value="ECO:0007669"/>
    <property type="project" value="UniProtKB-UniRule"/>
</dbReference>
<dbReference type="EC" id="2.1.1.192" evidence="14"/>
<dbReference type="InterPro" id="IPR048641">
    <property type="entry name" value="RlmN_N"/>
</dbReference>
<feature type="binding site" evidence="14">
    <location>
        <position position="117"/>
    </location>
    <ligand>
        <name>[4Fe-4S] cluster</name>
        <dbReference type="ChEBI" id="CHEBI:49883"/>
        <note>4Fe-4S-S-AdoMet</note>
    </ligand>
</feature>
<evidence type="ECO:0000256" key="6">
    <source>
        <dbReference type="ARBA" id="ARBA00022603"/>
    </source>
</evidence>
<keyword evidence="13 14" id="KW-1015">Disulfide bond</keyword>
<dbReference type="GO" id="GO:0070040">
    <property type="term" value="F:rRNA (adenine(2503)-C2-)-methyltransferase activity"/>
    <property type="evidence" value="ECO:0007669"/>
    <property type="project" value="UniProtKB-UniRule"/>
</dbReference>
<dbReference type="InterPro" id="IPR007197">
    <property type="entry name" value="rSAM"/>
</dbReference>
<dbReference type="PANTHER" id="PTHR30544:SF5">
    <property type="entry name" value="RADICAL SAM CORE DOMAIN-CONTAINING PROTEIN"/>
    <property type="match status" value="1"/>
</dbReference>
<evidence type="ECO:0000256" key="9">
    <source>
        <dbReference type="ARBA" id="ARBA00022694"/>
    </source>
</evidence>
<comment type="catalytic activity">
    <reaction evidence="14">
        <text>adenosine(37) in tRNA + 2 reduced [2Fe-2S]-[ferredoxin] + 2 S-adenosyl-L-methionine = 2-methyladenosine(37) in tRNA + 5'-deoxyadenosine + L-methionine + 2 oxidized [2Fe-2S]-[ferredoxin] + S-adenosyl-L-homocysteine</text>
        <dbReference type="Rhea" id="RHEA:43332"/>
        <dbReference type="Rhea" id="RHEA-COMP:10000"/>
        <dbReference type="Rhea" id="RHEA-COMP:10001"/>
        <dbReference type="Rhea" id="RHEA-COMP:10162"/>
        <dbReference type="Rhea" id="RHEA-COMP:10485"/>
        <dbReference type="ChEBI" id="CHEBI:17319"/>
        <dbReference type="ChEBI" id="CHEBI:33737"/>
        <dbReference type="ChEBI" id="CHEBI:33738"/>
        <dbReference type="ChEBI" id="CHEBI:57844"/>
        <dbReference type="ChEBI" id="CHEBI:57856"/>
        <dbReference type="ChEBI" id="CHEBI:59789"/>
        <dbReference type="ChEBI" id="CHEBI:74411"/>
        <dbReference type="ChEBI" id="CHEBI:74497"/>
        <dbReference type="EC" id="2.1.1.192"/>
    </reaction>
</comment>
<evidence type="ECO:0000256" key="7">
    <source>
        <dbReference type="ARBA" id="ARBA00022679"/>
    </source>
</evidence>
<dbReference type="SFLD" id="SFLDF00275">
    <property type="entry name" value="adenosine_C2_methyltransferase"/>
    <property type="match status" value="1"/>
</dbReference>
<keyword evidence="5 14" id="KW-0698">rRNA processing</keyword>
<evidence type="ECO:0000256" key="8">
    <source>
        <dbReference type="ARBA" id="ARBA00022691"/>
    </source>
</evidence>
<keyword evidence="4 14" id="KW-0963">Cytoplasm</keyword>
<feature type="active site" description="Proton acceptor" evidence="14">
    <location>
        <position position="91"/>
    </location>
</feature>
<reference evidence="17" key="1">
    <citation type="submission" date="2016-10" db="EMBL/GenBank/DDBJ databases">
        <authorList>
            <person name="Varghese N."/>
            <person name="Submissions S."/>
        </authorList>
    </citation>
    <scope>NUCLEOTIDE SEQUENCE [LARGE SCALE GENOMIC DNA]</scope>
    <source>
        <strain evidence="17">ATCC 43811</strain>
    </source>
</reference>
<keyword evidence="8 14" id="KW-0949">S-adenosyl-L-methionine</keyword>
<comment type="miscellaneous">
    <text evidence="14">Reaction proceeds by a ping-pong mechanism involving intermediate methylation of a conserved cysteine residue.</text>
</comment>
<comment type="cofactor">
    <cofactor evidence="14">
        <name>[4Fe-4S] cluster</name>
        <dbReference type="ChEBI" id="CHEBI:49883"/>
    </cofactor>
    <text evidence="14">Binds 1 [4Fe-4S] cluster. The cluster is coordinated with 3 cysteines and an exchangeable S-adenosyl-L-methionine.</text>
</comment>
<dbReference type="CDD" id="cd01335">
    <property type="entry name" value="Radical_SAM"/>
    <property type="match status" value="1"/>
</dbReference>
<dbReference type="Gene3D" id="1.10.150.530">
    <property type="match status" value="1"/>
</dbReference>
<keyword evidence="7 14" id="KW-0808">Transferase</keyword>
<accession>A0A1I1DR39</accession>
<dbReference type="SFLD" id="SFLDS00029">
    <property type="entry name" value="Radical_SAM"/>
    <property type="match status" value="1"/>
</dbReference>
<dbReference type="Pfam" id="PF04055">
    <property type="entry name" value="Radical_SAM"/>
    <property type="match status" value="1"/>
</dbReference>
<dbReference type="SUPFAM" id="SSF102114">
    <property type="entry name" value="Radical SAM enzymes"/>
    <property type="match status" value="1"/>
</dbReference>
<evidence type="ECO:0000256" key="3">
    <source>
        <dbReference type="ARBA" id="ARBA00022485"/>
    </source>
</evidence>
<keyword evidence="10 14" id="KW-0479">Metal-binding</keyword>
<dbReference type="Proteomes" id="UP000240042">
    <property type="component" value="Unassembled WGS sequence"/>
</dbReference>
<comment type="catalytic activity">
    <reaction evidence="14">
        <text>adenosine(2503) in 23S rRNA + 2 reduced [2Fe-2S]-[ferredoxin] + 2 S-adenosyl-L-methionine = 2-methyladenosine(2503) in 23S rRNA + 5'-deoxyadenosine + L-methionine + 2 oxidized [2Fe-2S]-[ferredoxin] + S-adenosyl-L-homocysteine</text>
        <dbReference type="Rhea" id="RHEA:42916"/>
        <dbReference type="Rhea" id="RHEA-COMP:10000"/>
        <dbReference type="Rhea" id="RHEA-COMP:10001"/>
        <dbReference type="Rhea" id="RHEA-COMP:10152"/>
        <dbReference type="Rhea" id="RHEA-COMP:10282"/>
        <dbReference type="ChEBI" id="CHEBI:17319"/>
        <dbReference type="ChEBI" id="CHEBI:33737"/>
        <dbReference type="ChEBI" id="CHEBI:33738"/>
        <dbReference type="ChEBI" id="CHEBI:57844"/>
        <dbReference type="ChEBI" id="CHEBI:57856"/>
        <dbReference type="ChEBI" id="CHEBI:59789"/>
        <dbReference type="ChEBI" id="CHEBI:74411"/>
        <dbReference type="ChEBI" id="CHEBI:74497"/>
        <dbReference type="EC" id="2.1.1.192"/>
    </reaction>
</comment>
<dbReference type="GO" id="GO:0046872">
    <property type="term" value="F:metal ion binding"/>
    <property type="evidence" value="ECO:0007669"/>
    <property type="project" value="UniProtKB-KW"/>
</dbReference>
<keyword evidence="11 14" id="KW-0408">Iron</keyword>
<dbReference type="GO" id="GO:0005737">
    <property type="term" value="C:cytoplasm"/>
    <property type="evidence" value="ECO:0007669"/>
    <property type="project" value="UniProtKB-SubCell"/>
</dbReference>
<dbReference type="GO" id="GO:0019843">
    <property type="term" value="F:rRNA binding"/>
    <property type="evidence" value="ECO:0007669"/>
    <property type="project" value="UniProtKB-UniRule"/>
</dbReference>
<comment type="similarity">
    <text evidence="2 14">Belongs to the radical SAM superfamily. RlmN family.</text>
</comment>
<feature type="binding site" evidence="14">
    <location>
        <begin position="224"/>
        <end position="226"/>
    </location>
    <ligand>
        <name>S-adenosyl-L-methionine</name>
        <dbReference type="ChEBI" id="CHEBI:59789"/>
    </ligand>
</feature>
<feature type="binding site" evidence="14">
    <location>
        <begin position="169"/>
        <end position="170"/>
    </location>
    <ligand>
        <name>S-adenosyl-L-methionine</name>
        <dbReference type="ChEBI" id="CHEBI:59789"/>
    </ligand>
</feature>
<dbReference type="PROSITE" id="PS51918">
    <property type="entry name" value="RADICAL_SAM"/>
    <property type="match status" value="1"/>
</dbReference>
<name>A0A1I1DR39_BREAD</name>
<evidence type="ECO:0000256" key="4">
    <source>
        <dbReference type="ARBA" id="ARBA00022490"/>
    </source>
</evidence>
<dbReference type="InterPro" id="IPR004383">
    <property type="entry name" value="rRNA_lsu_MTrfase_RlmN/Cfr"/>
</dbReference>
<evidence type="ECO:0000313" key="17">
    <source>
        <dbReference type="Proteomes" id="UP000240042"/>
    </source>
</evidence>
<dbReference type="InterPro" id="IPR027492">
    <property type="entry name" value="RNA_MTrfase_RlmN"/>
</dbReference>
<dbReference type="OrthoDB" id="9793973at2"/>
<dbReference type="InterPro" id="IPR040072">
    <property type="entry name" value="Methyltransferase_A"/>
</dbReference>
<dbReference type="InterPro" id="IPR013785">
    <property type="entry name" value="Aldolase_TIM"/>
</dbReference>
<sequence length="354" mass="40420">MQSSVLRHNLKELQDILIALSYPRHKAGSIFKWIYKKSIFDFEQMTDLSKSERQNLKEQFNILVLQTIVINESQDGTLKFLFKAQDGARIESVMIHNEGDSRYTICVSSQVGCALRCSFCATGQLGFSRHLSREEIISQVLLVDAEIKKRYKLDPYSRALDNIVFMGMGEPMLNYEEVLKSIEILNNQAGFDIGTRRITISTAGIINGIEKFIQAPGQIRLALSLHAANHEKRKNIMPIARKENTRQVLDIIRLYQKETGRRITIEYILIEGFNDSEKDVLALKHELTNIKYNLNVIPLNPVDNLPYDAPSFRGIQEFTKKLKHHSIPFVLRTPKGQDINAACGQLALKNISMR</sequence>
<evidence type="ECO:0000256" key="14">
    <source>
        <dbReference type="HAMAP-Rule" id="MF_01849"/>
    </source>
</evidence>
<dbReference type="GO" id="GO:0000049">
    <property type="term" value="F:tRNA binding"/>
    <property type="evidence" value="ECO:0007669"/>
    <property type="project" value="UniProtKB-UniRule"/>
</dbReference>
<dbReference type="SFLD" id="SFLDG01062">
    <property type="entry name" value="methyltransferase_(Class_A)"/>
    <property type="match status" value="1"/>
</dbReference>
<feature type="binding site" evidence="14">
    <location>
        <position position="201"/>
    </location>
    <ligand>
        <name>S-adenosyl-L-methionine</name>
        <dbReference type="ChEBI" id="CHEBI:59789"/>
    </ligand>
</feature>
<feature type="disulfide bond" description="(transient)" evidence="14">
    <location>
        <begin position="106"/>
        <end position="343"/>
    </location>
</feature>
<dbReference type="Gene3D" id="3.20.20.70">
    <property type="entry name" value="Aldolase class I"/>
    <property type="match status" value="1"/>
</dbReference>
<evidence type="ECO:0000256" key="12">
    <source>
        <dbReference type="ARBA" id="ARBA00023014"/>
    </source>
</evidence>
<keyword evidence="17" id="KW-1185">Reference proteome</keyword>
<dbReference type="FunFam" id="3.20.20.70:FF:000014">
    <property type="entry name" value="Probable dual-specificity RNA methyltransferase RlmN"/>
    <property type="match status" value="1"/>
</dbReference>
<dbReference type="Pfam" id="PF21016">
    <property type="entry name" value="RlmN_N"/>
    <property type="match status" value="1"/>
</dbReference>
<evidence type="ECO:0000256" key="2">
    <source>
        <dbReference type="ARBA" id="ARBA00007544"/>
    </source>
</evidence>
<feature type="binding site" evidence="14">
    <location>
        <position position="113"/>
    </location>
    <ligand>
        <name>[4Fe-4S] cluster</name>
        <dbReference type="ChEBI" id="CHEBI:49883"/>
        <note>4Fe-4S-S-AdoMet</note>
    </ligand>
</feature>
<dbReference type="GO" id="GO:0051539">
    <property type="term" value="F:4 iron, 4 sulfur cluster binding"/>
    <property type="evidence" value="ECO:0007669"/>
    <property type="project" value="UniProtKB-UniRule"/>
</dbReference>
<feature type="domain" description="Radical SAM core" evidence="15">
    <location>
        <begin position="99"/>
        <end position="338"/>
    </location>
</feature>
<keyword evidence="3 14" id="KW-0004">4Fe-4S</keyword>
<dbReference type="AlphaFoldDB" id="A0A1I1DR39"/>
<dbReference type="GO" id="GO:0002935">
    <property type="term" value="F:tRNA (adenine(37)-C2)-methyltransferase activity"/>
    <property type="evidence" value="ECO:0007669"/>
    <property type="project" value="UniProtKB-UniRule"/>
</dbReference>
<evidence type="ECO:0000256" key="13">
    <source>
        <dbReference type="ARBA" id="ARBA00023157"/>
    </source>
</evidence>
<evidence type="ECO:0000256" key="11">
    <source>
        <dbReference type="ARBA" id="ARBA00023004"/>
    </source>
</evidence>
<dbReference type="EMBL" id="FOKY01000003">
    <property type="protein sequence ID" value="SFB76886.1"/>
    <property type="molecule type" value="Genomic_DNA"/>
</dbReference>
<dbReference type="STRING" id="34097.SAMN02745150_00705"/>
<keyword evidence="12 14" id="KW-0411">Iron-sulfur</keyword>
<evidence type="ECO:0000313" key="16">
    <source>
        <dbReference type="EMBL" id="SFB76886.1"/>
    </source>
</evidence>